<keyword evidence="11" id="KW-1185">Reference proteome</keyword>
<organism evidence="11">
    <name type="scientific">Harpegnathos saltator</name>
    <name type="common">Jerdon's jumping ant</name>
    <dbReference type="NCBI Taxonomy" id="610380"/>
    <lineage>
        <taxon>Eukaryota</taxon>
        <taxon>Metazoa</taxon>
        <taxon>Ecdysozoa</taxon>
        <taxon>Arthropoda</taxon>
        <taxon>Hexapoda</taxon>
        <taxon>Insecta</taxon>
        <taxon>Pterygota</taxon>
        <taxon>Neoptera</taxon>
        <taxon>Endopterygota</taxon>
        <taxon>Hymenoptera</taxon>
        <taxon>Apocrita</taxon>
        <taxon>Aculeata</taxon>
        <taxon>Formicoidea</taxon>
        <taxon>Formicidae</taxon>
        <taxon>Ponerinae</taxon>
        <taxon>Ponerini</taxon>
        <taxon>Harpegnathos</taxon>
    </lineage>
</organism>
<dbReference type="GO" id="GO:0005549">
    <property type="term" value="F:odorant binding"/>
    <property type="evidence" value="ECO:0007669"/>
    <property type="project" value="InterPro"/>
</dbReference>
<protein>
    <submittedName>
        <fullName evidence="10">Putative odorant receptor 85d</fullName>
    </submittedName>
</protein>
<dbReference type="PANTHER" id="PTHR21137:SF43">
    <property type="entry name" value="ODORANT RECEPTOR 47A-RELATED"/>
    <property type="match status" value="1"/>
</dbReference>
<keyword evidence="6 9" id="KW-0472">Membrane</keyword>
<evidence type="ECO:0000313" key="10">
    <source>
        <dbReference type="EMBL" id="EFN89554.1"/>
    </source>
</evidence>
<feature type="transmembrane region" description="Helical" evidence="9">
    <location>
        <begin position="38"/>
        <end position="60"/>
    </location>
</feature>
<feature type="transmembrane region" description="Helical" evidence="9">
    <location>
        <begin position="102"/>
        <end position="121"/>
    </location>
</feature>
<evidence type="ECO:0000256" key="2">
    <source>
        <dbReference type="ARBA" id="ARBA00022606"/>
    </source>
</evidence>
<dbReference type="EMBL" id="GL445463">
    <property type="protein sequence ID" value="EFN89554.1"/>
    <property type="molecule type" value="Genomic_DNA"/>
</dbReference>
<evidence type="ECO:0000256" key="3">
    <source>
        <dbReference type="ARBA" id="ARBA00022692"/>
    </source>
</evidence>
<dbReference type="FunCoup" id="E2B440">
    <property type="interactions" value="64"/>
</dbReference>
<accession>E2B440</accession>
<dbReference type="InParanoid" id="E2B440"/>
<dbReference type="GO" id="GO:0004984">
    <property type="term" value="F:olfactory receptor activity"/>
    <property type="evidence" value="ECO:0007669"/>
    <property type="project" value="InterPro"/>
</dbReference>
<feature type="transmembrane region" description="Helical" evidence="9">
    <location>
        <begin position="262"/>
        <end position="281"/>
    </location>
</feature>
<dbReference type="Pfam" id="PF02949">
    <property type="entry name" value="7tm_6"/>
    <property type="match status" value="2"/>
</dbReference>
<dbReference type="PANTHER" id="PTHR21137">
    <property type="entry name" value="ODORANT RECEPTOR"/>
    <property type="match status" value="1"/>
</dbReference>
<feature type="transmembrane region" description="Helical" evidence="9">
    <location>
        <begin position="488"/>
        <end position="511"/>
    </location>
</feature>
<dbReference type="GO" id="GO:0005886">
    <property type="term" value="C:plasma membrane"/>
    <property type="evidence" value="ECO:0007669"/>
    <property type="project" value="UniProtKB-SubCell"/>
</dbReference>
<dbReference type="InterPro" id="IPR004117">
    <property type="entry name" value="7tm6_olfct_rcpt"/>
</dbReference>
<sequence length="588" mass="67098">MVPHIYASNFIKTYRFAVNDYLTVEDAEQRAIMLRHSFTAKTFMCSMVLFSYYDATIYMITPYLGSLISHQSNVTQEDVELEYALPSRCALEYLNAPQQNMYATYCIIELIMMLFVMKRFVYPHCAAYLRPSENPKIKFISFDITAPQIYDRLHMLIQRHDHLIAMTRLLADAVSFILLVQLFVSSLLLCTLGFQVVMALKVNNISMTLKSFMVLNGCLVQITIYCAVEDYLKSQMEESIIVILPSIEIYLGCNDAESNVDALMLIVCGLLAMAKMIWFRIHASNLVKTYKFAVNDYLAIESAEQRDIMLKHAFIAKTLMCIMVSVAYSDSCILFLISILGNSDNVTQATNVTQHEVILGYTVPSRCALEYLNAPRNMHVTHCIIELIMLLLVCTSNYGNDSLFLHIALHICAQVKILKSNLIDFDFMKPQINKRFNALIQRHGDLMEMTKILSNVVSFILLMQLFLSSILLCILGFQLILALKLNNFAMLVKSFMILNTFLAQITIYCVIGDYLKSQMEEVGTFIYQSTWYNLPAKLTKSLSFIIMRSQFPVQLQAGNFIVVNLATYMSILKTSISYLSVLRVMVET</sequence>
<keyword evidence="7 10" id="KW-0675">Receptor</keyword>
<feature type="transmembrane region" description="Helical" evidence="9">
    <location>
        <begin position="314"/>
        <end position="340"/>
    </location>
</feature>
<evidence type="ECO:0000313" key="11">
    <source>
        <dbReference type="Proteomes" id="UP000008237"/>
    </source>
</evidence>
<evidence type="ECO:0000256" key="6">
    <source>
        <dbReference type="ARBA" id="ARBA00023136"/>
    </source>
</evidence>
<evidence type="ECO:0000256" key="5">
    <source>
        <dbReference type="ARBA" id="ARBA00022989"/>
    </source>
</evidence>
<evidence type="ECO:0000256" key="4">
    <source>
        <dbReference type="ARBA" id="ARBA00022725"/>
    </source>
</evidence>
<evidence type="ECO:0000256" key="8">
    <source>
        <dbReference type="ARBA" id="ARBA00023224"/>
    </source>
</evidence>
<keyword evidence="2" id="KW-0716">Sensory transduction</keyword>
<keyword evidence="4" id="KW-0552">Olfaction</keyword>
<keyword evidence="5 9" id="KW-1133">Transmembrane helix</keyword>
<dbReference type="OMA" id="YERNVIW"/>
<dbReference type="AlphaFoldDB" id="E2B440"/>
<keyword evidence="3 9" id="KW-0812">Transmembrane</keyword>
<evidence type="ECO:0000256" key="9">
    <source>
        <dbReference type="SAM" id="Phobius"/>
    </source>
</evidence>
<reference evidence="10 11" key="1">
    <citation type="journal article" date="2010" name="Science">
        <title>Genomic comparison of the ants Camponotus floridanus and Harpegnathos saltator.</title>
        <authorList>
            <person name="Bonasio R."/>
            <person name="Zhang G."/>
            <person name="Ye C."/>
            <person name="Mutti N.S."/>
            <person name="Fang X."/>
            <person name="Qin N."/>
            <person name="Donahue G."/>
            <person name="Yang P."/>
            <person name="Li Q."/>
            <person name="Li C."/>
            <person name="Zhang P."/>
            <person name="Huang Z."/>
            <person name="Berger S.L."/>
            <person name="Reinberg D."/>
            <person name="Wang J."/>
            <person name="Liebig J."/>
        </authorList>
    </citation>
    <scope>NUCLEOTIDE SEQUENCE [LARGE SCALE GENOMIC DNA]</scope>
    <source>
        <strain evidence="10 11">R22 G/1</strain>
    </source>
</reference>
<dbReference type="OrthoDB" id="8185860at2759"/>
<feature type="transmembrane region" description="Helical" evidence="9">
    <location>
        <begin position="169"/>
        <end position="194"/>
    </location>
</feature>
<comment type="subcellular location">
    <subcellularLocation>
        <location evidence="1">Membrane</location>
        <topology evidence="1">Multi-pass membrane protein</topology>
    </subcellularLocation>
</comment>
<dbReference type="GO" id="GO:0007165">
    <property type="term" value="P:signal transduction"/>
    <property type="evidence" value="ECO:0007669"/>
    <property type="project" value="UniProtKB-KW"/>
</dbReference>
<evidence type="ECO:0000256" key="7">
    <source>
        <dbReference type="ARBA" id="ARBA00023170"/>
    </source>
</evidence>
<dbReference type="Proteomes" id="UP000008237">
    <property type="component" value="Unassembled WGS sequence"/>
</dbReference>
<proteinExistence type="predicted"/>
<keyword evidence="8" id="KW-0807">Transducer</keyword>
<name>E2B440_HARSA</name>
<feature type="transmembrane region" description="Helical" evidence="9">
    <location>
        <begin position="456"/>
        <end position="482"/>
    </location>
</feature>
<evidence type="ECO:0000256" key="1">
    <source>
        <dbReference type="ARBA" id="ARBA00004141"/>
    </source>
</evidence>
<gene>
    <name evidence="10" type="ORF">EAI_00733</name>
</gene>